<feature type="region of interest" description="Disordered" evidence="1">
    <location>
        <begin position="56"/>
        <end position="79"/>
    </location>
</feature>
<keyword evidence="2" id="KW-0812">Transmembrane</keyword>
<organism evidence="3 4">
    <name type="scientific">Corynebacterium variabile</name>
    <dbReference type="NCBI Taxonomy" id="1727"/>
    <lineage>
        <taxon>Bacteria</taxon>
        <taxon>Bacillati</taxon>
        <taxon>Actinomycetota</taxon>
        <taxon>Actinomycetes</taxon>
        <taxon>Mycobacteriales</taxon>
        <taxon>Corynebacteriaceae</taxon>
        <taxon>Corynebacterium</taxon>
    </lineage>
</organism>
<name>A0A0X2NLV4_9CORY</name>
<dbReference type="Proteomes" id="UP000182498">
    <property type="component" value="Unassembled WGS sequence"/>
</dbReference>
<evidence type="ECO:0000313" key="4">
    <source>
        <dbReference type="Proteomes" id="UP000182498"/>
    </source>
</evidence>
<reference evidence="4" key="1">
    <citation type="submission" date="2015-11" db="EMBL/GenBank/DDBJ databases">
        <authorList>
            <person name="Dugat-Bony E."/>
        </authorList>
    </citation>
    <scope>NUCLEOTIDE SEQUENCE [LARGE SCALE GENOMIC DNA]</scope>
    <source>
        <strain evidence="4">Mu292</strain>
    </source>
</reference>
<protein>
    <submittedName>
        <fullName evidence="3">Uncharacterized protein</fullName>
    </submittedName>
</protein>
<evidence type="ECO:0000313" key="3">
    <source>
        <dbReference type="EMBL" id="CUU65720.1"/>
    </source>
</evidence>
<evidence type="ECO:0000256" key="2">
    <source>
        <dbReference type="SAM" id="Phobius"/>
    </source>
</evidence>
<feature type="compositionally biased region" description="Low complexity" evidence="1">
    <location>
        <begin position="65"/>
        <end position="79"/>
    </location>
</feature>
<proteinExistence type="predicted"/>
<accession>A0A0X2NLV4</accession>
<dbReference type="OrthoDB" id="9953429at2"/>
<sequence>MPALSFLDRTPRWVDGVTSFVIFMILVVSSAGPLISIPVLVILNLAFDAIRNYHERSKERSGHNPAPAAPTSPTSPAQG</sequence>
<feature type="transmembrane region" description="Helical" evidence="2">
    <location>
        <begin position="20"/>
        <end position="47"/>
    </location>
</feature>
<dbReference type="AlphaFoldDB" id="A0A0X2NLV4"/>
<keyword evidence="4" id="KW-1185">Reference proteome</keyword>
<dbReference type="RefSeq" id="WP_073883797.1">
    <property type="nucleotide sequence ID" value="NZ_FAUH01000006.1"/>
</dbReference>
<dbReference type="EMBL" id="FAUH01000006">
    <property type="protein sequence ID" value="CUU65720.1"/>
    <property type="molecule type" value="Genomic_DNA"/>
</dbReference>
<gene>
    <name evidence="3" type="ORF">CVAR292_01052</name>
</gene>
<evidence type="ECO:0000256" key="1">
    <source>
        <dbReference type="SAM" id="MobiDB-lite"/>
    </source>
</evidence>
<keyword evidence="2" id="KW-1133">Transmembrane helix</keyword>
<keyword evidence="2" id="KW-0472">Membrane</keyword>